<sequence>MKEMKVKHLFLAFYVFALIFAVGCSKKNEAGGTANLYGSDSKRWTTDKERNAGGDKVKQTSEDENTVLQFFSNGNFSMNSNLQTMSGTYRYDQSGRSLMLTPNGSTTSMSFEVTKLDDDELDLKAPDGSTMELEAE</sequence>
<name>A0ABS1C3B7_9BACT</name>
<comment type="caution">
    <text evidence="2">The sequence shown here is derived from an EMBL/GenBank/DDBJ whole genome shotgun (WGS) entry which is preliminary data.</text>
</comment>
<evidence type="ECO:0000256" key="1">
    <source>
        <dbReference type="SAM" id="MobiDB-lite"/>
    </source>
</evidence>
<gene>
    <name evidence="2" type="ORF">I5M27_09040</name>
</gene>
<evidence type="ECO:0000313" key="3">
    <source>
        <dbReference type="Proteomes" id="UP000644147"/>
    </source>
</evidence>
<evidence type="ECO:0008006" key="4">
    <source>
        <dbReference type="Google" id="ProtNLM"/>
    </source>
</evidence>
<dbReference type="PROSITE" id="PS51257">
    <property type="entry name" value="PROKAR_LIPOPROTEIN"/>
    <property type="match status" value="1"/>
</dbReference>
<proteinExistence type="predicted"/>
<dbReference type="EMBL" id="JAEHFX010000003">
    <property type="protein sequence ID" value="MBK0403128.1"/>
    <property type="molecule type" value="Genomic_DNA"/>
</dbReference>
<feature type="compositionally biased region" description="Basic and acidic residues" evidence="1">
    <location>
        <begin position="40"/>
        <end position="60"/>
    </location>
</feature>
<feature type="region of interest" description="Disordered" evidence="1">
    <location>
        <begin position="32"/>
        <end position="60"/>
    </location>
</feature>
<dbReference type="RefSeq" id="WP_200505863.1">
    <property type="nucleotide sequence ID" value="NZ_JAEHFX010000003.1"/>
</dbReference>
<organism evidence="2 3">
    <name type="scientific">Adhaeribacter terrigena</name>
    <dbReference type="NCBI Taxonomy" id="2793070"/>
    <lineage>
        <taxon>Bacteria</taxon>
        <taxon>Pseudomonadati</taxon>
        <taxon>Bacteroidota</taxon>
        <taxon>Cytophagia</taxon>
        <taxon>Cytophagales</taxon>
        <taxon>Hymenobacteraceae</taxon>
        <taxon>Adhaeribacter</taxon>
    </lineage>
</organism>
<dbReference type="Proteomes" id="UP000644147">
    <property type="component" value="Unassembled WGS sequence"/>
</dbReference>
<protein>
    <recommendedName>
        <fullName evidence="4">Lipocalin-like domain-containing protein</fullName>
    </recommendedName>
</protein>
<accession>A0ABS1C3B7</accession>
<keyword evidence="3" id="KW-1185">Reference proteome</keyword>
<evidence type="ECO:0000313" key="2">
    <source>
        <dbReference type="EMBL" id="MBK0403128.1"/>
    </source>
</evidence>
<reference evidence="2 3" key="1">
    <citation type="submission" date="2020-12" db="EMBL/GenBank/DDBJ databases">
        <title>Bacterial novel species Adhaeribacter sp. BT258 isolated from soil.</title>
        <authorList>
            <person name="Jung H.-Y."/>
        </authorList>
    </citation>
    <scope>NUCLEOTIDE SEQUENCE [LARGE SCALE GENOMIC DNA]</scope>
    <source>
        <strain evidence="2 3">BT258</strain>
    </source>
</reference>